<dbReference type="Proteomes" id="UP000800039">
    <property type="component" value="Unassembled WGS sequence"/>
</dbReference>
<dbReference type="EMBL" id="ML976614">
    <property type="protein sequence ID" value="KAF1850053.1"/>
    <property type="molecule type" value="Genomic_DNA"/>
</dbReference>
<reference evidence="2" key="1">
    <citation type="submission" date="2020-01" db="EMBL/GenBank/DDBJ databases">
        <authorList>
            <consortium name="DOE Joint Genome Institute"/>
            <person name="Haridas S."/>
            <person name="Albert R."/>
            <person name="Binder M."/>
            <person name="Bloem J."/>
            <person name="Labutti K."/>
            <person name="Salamov A."/>
            <person name="Andreopoulos B."/>
            <person name="Baker S.E."/>
            <person name="Barry K."/>
            <person name="Bills G."/>
            <person name="Bluhm B.H."/>
            <person name="Cannon C."/>
            <person name="Castanera R."/>
            <person name="Culley D.E."/>
            <person name="Daum C."/>
            <person name="Ezra D."/>
            <person name="Gonzalez J.B."/>
            <person name="Henrissat B."/>
            <person name="Kuo A."/>
            <person name="Liang C."/>
            <person name="Lipzen A."/>
            <person name="Lutzoni F."/>
            <person name="Magnuson J."/>
            <person name="Mondo S."/>
            <person name="Nolan M."/>
            <person name="Ohm R."/>
            <person name="Pangilinan J."/>
            <person name="Park H.-J."/>
            <person name="Ramirez L."/>
            <person name="Alfaro M."/>
            <person name="Sun H."/>
            <person name="Tritt A."/>
            <person name="Yoshinaga Y."/>
            <person name="Zwiers L.-H."/>
            <person name="Turgeon B.G."/>
            <person name="Goodwin S.B."/>
            <person name="Spatafora J.W."/>
            <person name="Crous P.W."/>
            <person name="Grigoriev I.V."/>
        </authorList>
    </citation>
    <scope>NUCLEOTIDE SEQUENCE</scope>
    <source>
        <strain evidence="2">CBS 394.84</strain>
    </source>
</reference>
<protein>
    <submittedName>
        <fullName evidence="2">HET-domain-containing protein</fullName>
    </submittedName>
</protein>
<gene>
    <name evidence="2" type="ORF">K460DRAFT_400139</name>
</gene>
<feature type="domain" description="Heterokaryon incompatibility" evidence="1">
    <location>
        <begin position="54"/>
        <end position="147"/>
    </location>
</feature>
<dbReference type="RefSeq" id="XP_040792616.1">
    <property type="nucleotide sequence ID" value="XM_040936297.1"/>
</dbReference>
<evidence type="ECO:0000259" key="1">
    <source>
        <dbReference type="Pfam" id="PF06985"/>
    </source>
</evidence>
<organism evidence="2 3">
    <name type="scientific">Cucurbitaria berberidis CBS 394.84</name>
    <dbReference type="NCBI Taxonomy" id="1168544"/>
    <lineage>
        <taxon>Eukaryota</taxon>
        <taxon>Fungi</taxon>
        <taxon>Dikarya</taxon>
        <taxon>Ascomycota</taxon>
        <taxon>Pezizomycotina</taxon>
        <taxon>Dothideomycetes</taxon>
        <taxon>Pleosporomycetidae</taxon>
        <taxon>Pleosporales</taxon>
        <taxon>Pleosporineae</taxon>
        <taxon>Cucurbitariaceae</taxon>
        <taxon>Cucurbitaria</taxon>
    </lineage>
</organism>
<dbReference type="PANTHER" id="PTHR24148">
    <property type="entry name" value="ANKYRIN REPEAT DOMAIN-CONTAINING PROTEIN 39 HOMOLOG-RELATED"/>
    <property type="match status" value="1"/>
</dbReference>
<dbReference type="InterPro" id="IPR052895">
    <property type="entry name" value="HetReg/Transcr_Mod"/>
</dbReference>
<evidence type="ECO:0000313" key="3">
    <source>
        <dbReference type="Proteomes" id="UP000800039"/>
    </source>
</evidence>
<name>A0A9P4GP36_9PLEO</name>
<evidence type="ECO:0000313" key="2">
    <source>
        <dbReference type="EMBL" id="KAF1850053.1"/>
    </source>
</evidence>
<dbReference type="InterPro" id="IPR010730">
    <property type="entry name" value="HET"/>
</dbReference>
<dbReference type="Pfam" id="PF06985">
    <property type="entry name" value="HET"/>
    <property type="match status" value="1"/>
</dbReference>
<keyword evidence="3" id="KW-1185">Reference proteome</keyword>
<dbReference type="PANTHER" id="PTHR24148:SF64">
    <property type="entry name" value="HETEROKARYON INCOMPATIBILITY DOMAIN-CONTAINING PROTEIN"/>
    <property type="match status" value="1"/>
</dbReference>
<comment type="caution">
    <text evidence="2">The sequence shown here is derived from an EMBL/GenBank/DDBJ whole genome shotgun (WGS) entry which is preliminary data.</text>
</comment>
<dbReference type="OrthoDB" id="194358at2759"/>
<sequence>MSLDFNVPQYSYEPLDEGNHGIRLMTLLPAPTREAEIVCDLRNVRLTETDVPSFEALSYTWGSPMSPSRLRVAFLTNEKIDVTRNLTEALPCLRDTEKPRALWIDAVCINQKPLAERGQQVQRMAHIYSLAERVIVWLGLDNTDSRLTMATYY</sequence>
<accession>A0A9P4GP36</accession>
<dbReference type="AlphaFoldDB" id="A0A9P4GP36"/>
<dbReference type="GeneID" id="63853547"/>
<proteinExistence type="predicted"/>